<keyword evidence="7" id="KW-0819">tRNA processing</keyword>
<dbReference type="InterPro" id="IPR027417">
    <property type="entry name" value="P-loop_NTPase"/>
</dbReference>
<dbReference type="PANTHER" id="PTHR15641:SF1">
    <property type="entry name" value="ELONGATOR COMPLEX PROTEIN 5"/>
    <property type="match status" value="1"/>
</dbReference>
<comment type="similarity">
    <text evidence="4">Belongs to the ELP5 family.</text>
</comment>
<evidence type="ECO:0000256" key="5">
    <source>
        <dbReference type="ARBA" id="ARBA00020264"/>
    </source>
</evidence>
<dbReference type="GO" id="GO:0000049">
    <property type="term" value="F:tRNA binding"/>
    <property type="evidence" value="ECO:0007669"/>
    <property type="project" value="TreeGrafter"/>
</dbReference>
<dbReference type="GO" id="GO:0002098">
    <property type="term" value="P:tRNA wobble uridine modification"/>
    <property type="evidence" value="ECO:0007669"/>
    <property type="project" value="InterPro"/>
</dbReference>
<protein>
    <recommendedName>
        <fullName evidence="5">Elongator complex protein 5</fullName>
    </recommendedName>
</protein>
<evidence type="ECO:0000256" key="8">
    <source>
        <dbReference type="ARBA" id="ARBA00023242"/>
    </source>
</evidence>
<sequence>MAGLLSGILSGTEKTPSVLVQADCSQRNGRPLLKAFALQCLRRFPSCHVFLFDLHPETWSQGLPQDPLQRLTIHDCFTDHLGWRNGSGPAPLHEATPTSFFSSMGEATPPDCPVIIDSLSTLLEFHPTSHVCRLLHQIGRRCGLVVCLLHSDLHGRHVTSQVDHVMSTTIDLVVPQSPGQLKVKVKHRKTTGKVLVSTEVVAMDDSYDMTSSPQVTSSLLTPSHPVPDPTQNLTFDLTLSEREREERRKLVLPYHHSAGKKTALLQAGSGRVFYTPDEADDYDDSDPDDDLDI</sequence>
<dbReference type="CDD" id="cd19496">
    <property type="entry name" value="Elp5"/>
    <property type="match status" value="1"/>
</dbReference>
<dbReference type="Gene3D" id="3.40.50.300">
    <property type="entry name" value="P-loop containing nucleotide triphosphate hydrolases"/>
    <property type="match status" value="1"/>
</dbReference>
<evidence type="ECO:0000256" key="6">
    <source>
        <dbReference type="ARBA" id="ARBA00022490"/>
    </source>
</evidence>
<dbReference type="InterPro" id="IPR019519">
    <property type="entry name" value="Elp5"/>
</dbReference>
<evidence type="ECO:0000256" key="9">
    <source>
        <dbReference type="SAM" id="MobiDB-lite"/>
    </source>
</evidence>
<dbReference type="PANTHER" id="PTHR15641">
    <property type="entry name" value="ELONGATOR COMPLEX PROTEIN 5"/>
    <property type="match status" value="1"/>
</dbReference>
<evidence type="ECO:0000256" key="2">
    <source>
        <dbReference type="ARBA" id="ARBA00004496"/>
    </source>
</evidence>
<gene>
    <name evidence="10" type="ORF">GBAR_LOCUS21434</name>
</gene>
<evidence type="ECO:0000256" key="4">
    <source>
        <dbReference type="ARBA" id="ARBA00009567"/>
    </source>
</evidence>
<evidence type="ECO:0000313" key="11">
    <source>
        <dbReference type="Proteomes" id="UP001174909"/>
    </source>
</evidence>
<feature type="region of interest" description="Disordered" evidence="9">
    <location>
        <begin position="262"/>
        <end position="293"/>
    </location>
</feature>
<dbReference type="GO" id="GO:0005829">
    <property type="term" value="C:cytosol"/>
    <property type="evidence" value="ECO:0007669"/>
    <property type="project" value="TreeGrafter"/>
</dbReference>
<comment type="pathway">
    <text evidence="3">tRNA modification; 5-methoxycarbonylmethyl-2-thiouridine-tRNA biosynthesis.</text>
</comment>
<dbReference type="Proteomes" id="UP001174909">
    <property type="component" value="Unassembled WGS sequence"/>
</dbReference>
<name>A0AA35SYH3_GEOBA</name>
<dbReference type="EMBL" id="CASHTH010002989">
    <property type="protein sequence ID" value="CAI8038430.1"/>
    <property type="molecule type" value="Genomic_DNA"/>
</dbReference>
<feature type="compositionally biased region" description="Acidic residues" evidence="9">
    <location>
        <begin position="277"/>
        <end position="293"/>
    </location>
</feature>
<dbReference type="GO" id="GO:0033588">
    <property type="term" value="C:elongator holoenzyme complex"/>
    <property type="evidence" value="ECO:0007669"/>
    <property type="project" value="InterPro"/>
</dbReference>
<keyword evidence="11" id="KW-1185">Reference proteome</keyword>
<dbReference type="GO" id="GO:0005634">
    <property type="term" value="C:nucleus"/>
    <property type="evidence" value="ECO:0007669"/>
    <property type="project" value="UniProtKB-SubCell"/>
</dbReference>
<evidence type="ECO:0000256" key="3">
    <source>
        <dbReference type="ARBA" id="ARBA00005043"/>
    </source>
</evidence>
<proteinExistence type="inferred from homology"/>
<evidence type="ECO:0000256" key="7">
    <source>
        <dbReference type="ARBA" id="ARBA00022694"/>
    </source>
</evidence>
<keyword evidence="6" id="KW-0963">Cytoplasm</keyword>
<keyword evidence="8" id="KW-0539">Nucleus</keyword>
<evidence type="ECO:0000256" key="1">
    <source>
        <dbReference type="ARBA" id="ARBA00004123"/>
    </source>
</evidence>
<comment type="subcellular location">
    <subcellularLocation>
        <location evidence="2">Cytoplasm</location>
    </subcellularLocation>
    <subcellularLocation>
        <location evidence="1">Nucleus</location>
    </subcellularLocation>
</comment>
<comment type="caution">
    <text evidence="10">The sequence shown here is derived from an EMBL/GenBank/DDBJ whole genome shotgun (WGS) entry which is preliminary data.</text>
</comment>
<dbReference type="AlphaFoldDB" id="A0AA35SYH3"/>
<accession>A0AA35SYH3</accession>
<evidence type="ECO:0000313" key="10">
    <source>
        <dbReference type="EMBL" id="CAI8038430.1"/>
    </source>
</evidence>
<organism evidence="10 11">
    <name type="scientific">Geodia barretti</name>
    <name type="common">Barrett's horny sponge</name>
    <dbReference type="NCBI Taxonomy" id="519541"/>
    <lineage>
        <taxon>Eukaryota</taxon>
        <taxon>Metazoa</taxon>
        <taxon>Porifera</taxon>
        <taxon>Demospongiae</taxon>
        <taxon>Heteroscleromorpha</taxon>
        <taxon>Tetractinellida</taxon>
        <taxon>Astrophorina</taxon>
        <taxon>Geodiidae</taxon>
        <taxon>Geodia</taxon>
    </lineage>
</organism>
<dbReference type="Pfam" id="PF10483">
    <property type="entry name" value="Elong_Iki1"/>
    <property type="match status" value="2"/>
</dbReference>
<reference evidence="10" key="1">
    <citation type="submission" date="2023-03" db="EMBL/GenBank/DDBJ databases">
        <authorList>
            <person name="Steffen K."/>
            <person name="Cardenas P."/>
        </authorList>
    </citation>
    <scope>NUCLEOTIDE SEQUENCE</scope>
</reference>